<dbReference type="Pfam" id="PF07690">
    <property type="entry name" value="MFS_1"/>
    <property type="match status" value="2"/>
</dbReference>
<dbReference type="GO" id="GO:0005886">
    <property type="term" value="C:plasma membrane"/>
    <property type="evidence" value="ECO:0007669"/>
    <property type="project" value="UniProtKB-SubCell"/>
</dbReference>
<protein>
    <submittedName>
        <fullName evidence="8">MFS family permease</fullName>
    </submittedName>
</protein>
<comment type="caution">
    <text evidence="8">The sequence shown here is derived from an EMBL/GenBank/DDBJ whole genome shotgun (WGS) entry which is preliminary data.</text>
</comment>
<feature type="transmembrane region" description="Helical" evidence="7">
    <location>
        <begin position="318"/>
        <end position="337"/>
    </location>
</feature>
<dbReference type="PANTHER" id="PTHR23513">
    <property type="entry name" value="INTEGRAL MEMBRANE EFFLUX PROTEIN-RELATED"/>
    <property type="match status" value="1"/>
</dbReference>
<dbReference type="Proteomes" id="UP000614047">
    <property type="component" value="Unassembled WGS sequence"/>
</dbReference>
<dbReference type="GO" id="GO:0022857">
    <property type="term" value="F:transmembrane transporter activity"/>
    <property type="evidence" value="ECO:0007669"/>
    <property type="project" value="InterPro"/>
</dbReference>
<evidence type="ECO:0000256" key="7">
    <source>
        <dbReference type="SAM" id="Phobius"/>
    </source>
</evidence>
<dbReference type="InterPro" id="IPR011701">
    <property type="entry name" value="MFS"/>
</dbReference>
<evidence type="ECO:0000256" key="6">
    <source>
        <dbReference type="SAM" id="MobiDB-lite"/>
    </source>
</evidence>
<dbReference type="PANTHER" id="PTHR23513:SF11">
    <property type="entry name" value="STAPHYLOFERRIN A TRANSPORTER"/>
    <property type="match status" value="1"/>
</dbReference>
<evidence type="ECO:0000256" key="3">
    <source>
        <dbReference type="ARBA" id="ARBA00022692"/>
    </source>
</evidence>
<feature type="region of interest" description="Disordered" evidence="6">
    <location>
        <begin position="459"/>
        <end position="520"/>
    </location>
</feature>
<feature type="transmembrane region" description="Helical" evidence="7">
    <location>
        <begin position="282"/>
        <end position="306"/>
    </location>
</feature>
<feature type="region of interest" description="Disordered" evidence="6">
    <location>
        <begin position="225"/>
        <end position="267"/>
    </location>
</feature>
<keyword evidence="9" id="KW-1185">Reference proteome</keyword>
<dbReference type="InterPro" id="IPR036259">
    <property type="entry name" value="MFS_trans_sf"/>
</dbReference>
<keyword evidence="4 7" id="KW-1133">Transmembrane helix</keyword>
<feature type="transmembrane region" description="Helical" evidence="7">
    <location>
        <begin position="12"/>
        <end position="38"/>
    </location>
</feature>
<dbReference type="EMBL" id="JADOUA010000001">
    <property type="protein sequence ID" value="MBG6092650.1"/>
    <property type="molecule type" value="Genomic_DNA"/>
</dbReference>
<keyword evidence="5 7" id="KW-0472">Membrane</keyword>
<dbReference type="RefSeq" id="WP_197014804.1">
    <property type="nucleotide sequence ID" value="NZ_BAABES010000009.1"/>
</dbReference>
<name>A0A931DMF1_9ACTN</name>
<feature type="transmembrane region" description="Helical" evidence="7">
    <location>
        <begin position="349"/>
        <end position="368"/>
    </location>
</feature>
<dbReference type="SUPFAM" id="SSF103473">
    <property type="entry name" value="MFS general substrate transporter"/>
    <property type="match status" value="1"/>
</dbReference>
<keyword evidence="2" id="KW-1003">Cell membrane</keyword>
<evidence type="ECO:0000256" key="5">
    <source>
        <dbReference type="ARBA" id="ARBA00023136"/>
    </source>
</evidence>
<accession>A0A931DMF1</accession>
<feature type="transmembrane region" description="Helical" evidence="7">
    <location>
        <begin position="44"/>
        <end position="67"/>
    </location>
</feature>
<dbReference type="CDD" id="cd06173">
    <property type="entry name" value="MFS_MefA_like"/>
    <property type="match status" value="1"/>
</dbReference>
<comment type="subcellular location">
    <subcellularLocation>
        <location evidence="1">Cell membrane</location>
        <topology evidence="1">Multi-pass membrane protein</topology>
    </subcellularLocation>
</comment>
<feature type="transmembrane region" description="Helical" evidence="7">
    <location>
        <begin position="437"/>
        <end position="457"/>
    </location>
</feature>
<proteinExistence type="predicted"/>
<dbReference type="AlphaFoldDB" id="A0A931DMF1"/>
<reference evidence="8" key="1">
    <citation type="submission" date="2020-11" db="EMBL/GenBank/DDBJ databases">
        <title>Sequencing the genomes of 1000 actinobacteria strains.</title>
        <authorList>
            <person name="Klenk H.-P."/>
        </authorList>
    </citation>
    <scope>NUCLEOTIDE SEQUENCE</scope>
    <source>
        <strain evidence="8">DSM 43175</strain>
    </source>
</reference>
<evidence type="ECO:0000256" key="4">
    <source>
        <dbReference type="ARBA" id="ARBA00022989"/>
    </source>
</evidence>
<sequence length="520" mass="54520">MSNLIWERDFKLLWAGSAASQLGAVGAGTATPLLALALDGSSVSAGWATAAGALPGLFFHLPAGWLADRADRRLIMHVSQVVRVLSAALLVLGLWLLDGPSWLLIAAVVMTGTSTVFYGIAEIAAVRDIVYGVERRNAAGNEVERGGRRESAMARHEARIHMAQVAGRPLGGFLFGLWQLLPYVVDALTSLFSLYLMSRMSAAGEGRGGAFTAIRHAGRRITGGVEKRKVTGQASSGGRSSGWKAFRQKKSGRRKEAGRKPAGAPRPGGGIKASRVLLANDSFLCTVLVVCAIANFFFQAIVLLLIVSAQERGISSSLIGLFLSATGIGGLAGALAAPRALRRRTPRRIVVRCVWIWLALVSVVAVAGHPIVGLIAWGSCSYMGAHVNVALEVHKAATVPRELQGKITGITRFVTGGAVPLGALSGGYLVAELTPETTAYLVTGVMAVMAVAVTALVGSGRRRGEREPEPERARREAPPEPEVLGVRDVRSAPEADLDASPLVPADKPLDVSPAGAAPGR</sequence>
<feature type="compositionally biased region" description="Basic and acidic residues" evidence="6">
    <location>
        <begin position="462"/>
        <end position="478"/>
    </location>
</feature>
<evidence type="ECO:0000256" key="1">
    <source>
        <dbReference type="ARBA" id="ARBA00004651"/>
    </source>
</evidence>
<gene>
    <name evidence="8" type="ORF">IW256_006763</name>
</gene>
<evidence type="ECO:0000313" key="9">
    <source>
        <dbReference type="Proteomes" id="UP000614047"/>
    </source>
</evidence>
<evidence type="ECO:0000256" key="2">
    <source>
        <dbReference type="ARBA" id="ARBA00022475"/>
    </source>
</evidence>
<evidence type="ECO:0000313" key="8">
    <source>
        <dbReference type="EMBL" id="MBG6092650.1"/>
    </source>
</evidence>
<organism evidence="8 9">
    <name type="scientific">Actinomadura viridis</name>
    <dbReference type="NCBI Taxonomy" id="58110"/>
    <lineage>
        <taxon>Bacteria</taxon>
        <taxon>Bacillati</taxon>
        <taxon>Actinomycetota</taxon>
        <taxon>Actinomycetes</taxon>
        <taxon>Streptosporangiales</taxon>
        <taxon>Thermomonosporaceae</taxon>
        <taxon>Actinomadura</taxon>
    </lineage>
</organism>
<dbReference type="Gene3D" id="1.20.1250.20">
    <property type="entry name" value="MFS general substrate transporter like domains"/>
    <property type="match status" value="1"/>
</dbReference>
<keyword evidence="3 7" id="KW-0812">Transmembrane</keyword>